<gene>
    <name evidence="1" type="ORF">ACFSF0_02445</name>
</gene>
<evidence type="ECO:0000313" key="1">
    <source>
        <dbReference type="EMBL" id="MFD1709454.1"/>
    </source>
</evidence>
<protein>
    <recommendedName>
        <fullName evidence="3">Ribbon-helix-helix protein, CopG family</fullName>
    </recommendedName>
</protein>
<keyword evidence="2" id="KW-1185">Reference proteome</keyword>
<organism evidence="1 2">
    <name type="scientific">Ottowia flava</name>
    <dbReference type="NCBI Taxonomy" id="2675430"/>
    <lineage>
        <taxon>Bacteria</taxon>
        <taxon>Pseudomonadati</taxon>
        <taxon>Pseudomonadota</taxon>
        <taxon>Betaproteobacteria</taxon>
        <taxon>Burkholderiales</taxon>
        <taxon>Comamonadaceae</taxon>
        <taxon>Ottowia</taxon>
    </lineage>
</organism>
<name>A0ABW4KMW8_9BURK</name>
<comment type="caution">
    <text evidence="1">The sequence shown here is derived from an EMBL/GenBank/DDBJ whole genome shotgun (WGS) entry which is preliminary data.</text>
</comment>
<dbReference type="RefSeq" id="WP_147913256.1">
    <property type="nucleotide sequence ID" value="NZ_JBHUEJ010000007.1"/>
</dbReference>
<dbReference type="Proteomes" id="UP001597304">
    <property type="component" value="Unassembled WGS sequence"/>
</dbReference>
<dbReference type="EMBL" id="JBHUEJ010000007">
    <property type="protein sequence ID" value="MFD1709454.1"/>
    <property type="molecule type" value="Genomic_DNA"/>
</dbReference>
<evidence type="ECO:0000313" key="2">
    <source>
        <dbReference type="Proteomes" id="UP001597304"/>
    </source>
</evidence>
<proteinExistence type="predicted"/>
<evidence type="ECO:0008006" key="3">
    <source>
        <dbReference type="Google" id="ProtNLM"/>
    </source>
</evidence>
<sequence length="300" mass="35222">MAVSSEKKDVLSIYFGVRLASERLFSLVWTMICTYDPQFQNQNIEGNSEEIIRYLNNSHGLRENVKNMLRYALIPDENLDWITDSKRQLTWIFNYIKSIPGAQKSPIRVPIHLSKRNQVIAYLDYWSGTSLPDVLARLGFNHTMQSNWEIQTKPDRHFDWLKKDGSPEKINFLWDWLPANSGIFTGRNIFIGHEARFKNHEDVLIFSDQARLSNADIILLNQRARRTWLQRQQRAKAVDKGQCNFVLTKSTIAKLEKLAQKHRSNRTEIIELLINEEFRSEHHIHQVKLRPLSPETQKIN</sequence>
<reference evidence="2" key="1">
    <citation type="journal article" date="2019" name="Int. J. Syst. Evol. Microbiol.">
        <title>The Global Catalogue of Microorganisms (GCM) 10K type strain sequencing project: providing services to taxonomists for standard genome sequencing and annotation.</title>
        <authorList>
            <consortium name="The Broad Institute Genomics Platform"/>
            <consortium name="The Broad Institute Genome Sequencing Center for Infectious Disease"/>
            <person name="Wu L."/>
            <person name="Ma J."/>
        </authorList>
    </citation>
    <scope>NUCLEOTIDE SEQUENCE [LARGE SCALE GENOMIC DNA]</scope>
    <source>
        <strain evidence="2">LMG 29247</strain>
    </source>
</reference>
<accession>A0ABW4KMW8</accession>